<reference evidence="2" key="1">
    <citation type="submission" date="2022-03" db="EMBL/GenBank/DDBJ databases">
        <authorList>
            <person name="Lindestad O."/>
        </authorList>
    </citation>
    <scope>NUCLEOTIDE SEQUENCE</scope>
</reference>
<dbReference type="PROSITE" id="PS50878">
    <property type="entry name" value="RT_POL"/>
    <property type="match status" value="1"/>
</dbReference>
<accession>A0A8S4S7Q0</accession>
<dbReference type="InterPro" id="IPR043502">
    <property type="entry name" value="DNA/RNA_pol_sf"/>
</dbReference>
<keyword evidence="3" id="KW-1185">Reference proteome</keyword>
<dbReference type="CDD" id="cd01650">
    <property type="entry name" value="RT_nLTR_like"/>
    <property type="match status" value="1"/>
</dbReference>
<dbReference type="Proteomes" id="UP000838756">
    <property type="component" value="Unassembled WGS sequence"/>
</dbReference>
<evidence type="ECO:0000259" key="1">
    <source>
        <dbReference type="PROSITE" id="PS50878"/>
    </source>
</evidence>
<dbReference type="SUPFAM" id="SSF56672">
    <property type="entry name" value="DNA/RNA polymerases"/>
    <property type="match status" value="1"/>
</dbReference>
<organism evidence="2 3">
    <name type="scientific">Pararge aegeria aegeria</name>
    <dbReference type="NCBI Taxonomy" id="348720"/>
    <lineage>
        <taxon>Eukaryota</taxon>
        <taxon>Metazoa</taxon>
        <taxon>Ecdysozoa</taxon>
        <taxon>Arthropoda</taxon>
        <taxon>Hexapoda</taxon>
        <taxon>Insecta</taxon>
        <taxon>Pterygota</taxon>
        <taxon>Neoptera</taxon>
        <taxon>Endopterygota</taxon>
        <taxon>Lepidoptera</taxon>
        <taxon>Glossata</taxon>
        <taxon>Ditrysia</taxon>
        <taxon>Papilionoidea</taxon>
        <taxon>Nymphalidae</taxon>
        <taxon>Satyrinae</taxon>
        <taxon>Satyrini</taxon>
        <taxon>Parargina</taxon>
        <taxon>Pararge</taxon>
    </lineage>
</organism>
<dbReference type="Pfam" id="PF00078">
    <property type="entry name" value="RVT_1"/>
    <property type="match status" value="1"/>
</dbReference>
<proteinExistence type="predicted"/>
<comment type="caution">
    <text evidence="2">The sequence shown here is derived from an EMBL/GenBank/DDBJ whole genome shotgun (WGS) entry which is preliminary data.</text>
</comment>
<dbReference type="InterPro" id="IPR000477">
    <property type="entry name" value="RT_dom"/>
</dbReference>
<sequence>MRTNGFTKGRSTTDAGAKLIKHVYDAWKSSQNAIGVLFYLSKAFDCVEHKTLLLKLSHYGIKNVALNLIASYLSDRTIGVPQGSILGSFLFLVYINDLPHHVSNTCDIELFADDTSLIFKTHRNKDNSDNVSRAMSRVSHWFTAINFVLNAKKTKCVEFMLPNVKKVDKKEMINGESLEMENSTVFLGVTLDCKLQCGAHIETLAGNSPQLLMLSFAYLSKNRQLTDVETARLVYFAIV</sequence>
<dbReference type="EMBL" id="CAKXAJ010025988">
    <property type="protein sequence ID" value="CAH2248858.1"/>
    <property type="molecule type" value="Genomic_DNA"/>
</dbReference>
<protein>
    <submittedName>
        <fullName evidence="2">Jg7557 protein</fullName>
    </submittedName>
</protein>
<feature type="domain" description="Reverse transcriptase" evidence="1">
    <location>
        <begin position="1"/>
        <end position="191"/>
    </location>
</feature>
<evidence type="ECO:0000313" key="2">
    <source>
        <dbReference type="EMBL" id="CAH2248858.1"/>
    </source>
</evidence>
<dbReference type="GO" id="GO:0071897">
    <property type="term" value="P:DNA biosynthetic process"/>
    <property type="evidence" value="ECO:0007669"/>
    <property type="project" value="UniProtKB-ARBA"/>
</dbReference>
<dbReference type="AlphaFoldDB" id="A0A8S4S7Q0"/>
<dbReference type="OrthoDB" id="414730at2759"/>
<name>A0A8S4S7Q0_9NEOP</name>
<dbReference type="PANTHER" id="PTHR33332">
    <property type="entry name" value="REVERSE TRANSCRIPTASE DOMAIN-CONTAINING PROTEIN"/>
    <property type="match status" value="1"/>
</dbReference>
<evidence type="ECO:0000313" key="3">
    <source>
        <dbReference type="Proteomes" id="UP000838756"/>
    </source>
</evidence>
<gene>
    <name evidence="2" type="primary">jg7557</name>
    <name evidence="2" type="ORF">PAEG_LOCUS21814</name>
</gene>